<evidence type="ECO:0000256" key="1">
    <source>
        <dbReference type="SAM" id="MobiDB-lite"/>
    </source>
</evidence>
<proteinExistence type="predicted"/>
<evidence type="ECO:0000313" key="2">
    <source>
        <dbReference type="EMBL" id="EGO55458.1"/>
    </source>
</evidence>
<feature type="region of interest" description="Disordered" evidence="1">
    <location>
        <begin position="16"/>
        <end position="37"/>
    </location>
</feature>
<dbReference type="AlphaFoldDB" id="F8MTX6"/>
<gene>
    <name evidence="2" type="ORF">NEUTE1DRAFT_102886</name>
</gene>
<protein>
    <submittedName>
        <fullName evidence="2">Uncharacterized protein</fullName>
    </submittedName>
</protein>
<keyword evidence="3" id="KW-1185">Reference proteome</keyword>
<organism evidence="2 3">
    <name type="scientific">Neurospora tetrasperma (strain FGSC 2508 / ATCC MYA-4615 / P0657)</name>
    <dbReference type="NCBI Taxonomy" id="510951"/>
    <lineage>
        <taxon>Eukaryota</taxon>
        <taxon>Fungi</taxon>
        <taxon>Dikarya</taxon>
        <taxon>Ascomycota</taxon>
        <taxon>Pezizomycotina</taxon>
        <taxon>Sordariomycetes</taxon>
        <taxon>Sordariomycetidae</taxon>
        <taxon>Sordariales</taxon>
        <taxon>Sordariaceae</taxon>
        <taxon>Neurospora</taxon>
    </lineage>
</organism>
<dbReference type="EMBL" id="GL891306">
    <property type="protein sequence ID" value="EGO55458.1"/>
    <property type="molecule type" value="Genomic_DNA"/>
</dbReference>
<dbReference type="Proteomes" id="UP000008065">
    <property type="component" value="Unassembled WGS sequence"/>
</dbReference>
<name>F8MTX6_NEUT8</name>
<dbReference type="VEuPathDB" id="FungiDB:NEUTE1DRAFT_102886"/>
<feature type="region of interest" description="Disordered" evidence="1">
    <location>
        <begin position="57"/>
        <end position="97"/>
    </location>
</feature>
<dbReference type="HOGENOM" id="CLU_2347239_0_0_1"/>
<sequence length="97" mass="10287">MNWLIGQWRVDVSNAGTRGRHLGDWRPSGTPSLGVPAPSAGFRLDLDWGQAVPLTGASRVTAPTTTEAGCRLPGGTPSPRRDSPNDEETDAGQQGHR</sequence>
<dbReference type="GeneID" id="20821962"/>
<dbReference type="RefSeq" id="XP_009853289.1">
    <property type="nucleotide sequence ID" value="XM_009854987.1"/>
</dbReference>
<accession>F8MTX6</accession>
<reference evidence="3" key="1">
    <citation type="journal article" date="2011" name="Genetics">
        <title>Massive changes in genome architecture accompany the transition to self-fertility in the filamentous fungus Neurospora tetrasperma.</title>
        <authorList>
            <person name="Ellison C.E."/>
            <person name="Stajich J.E."/>
            <person name="Jacobson D.J."/>
            <person name="Natvig D.O."/>
            <person name="Lapidus A."/>
            <person name="Foster B."/>
            <person name="Aerts A."/>
            <person name="Riley R."/>
            <person name="Lindquist E.A."/>
            <person name="Grigoriev I.V."/>
            <person name="Taylor J.W."/>
        </authorList>
    </citation>
    <scope>NUCLEOTIDE SEQUENCE [LARGE SCALE GENOMIC DNA]</scope>
    <source>
        <strain evidence="3">FGSC 2508 / P0657</strain>
    </source>
</reference>
<evidence type="ECO:0000313" key="3">
    <source>
        <dbReference type="Proteomes" id="UP000008065"/>
    </source>
</evidence>
<dbReference type="KEGG" id="nte:NEUTE1DRAFT102886"/>